<gene>
    <name evidence="3" type="ORF">SDRG_11285</name>
</gene>
<accession>T0QC24</accession>
<organism evidence="3 4">
    <name type="scientific">Saprolegnia diclina (strain VS20)</name>
    <dbReference type="NCBI Taxonomy" id="1156394"/>
    <lineage>
        <taxon>Eukaryota</taxon>
        <taxon>Sar</taxon>
        <taxon>Stramenopiles</taxon>
        <taxon>Oomycota</taxon>
        <taxon>Saprolegniomycetes</taxon>
        <taxon>Saprolegniales</taxon>
        <taxon>Saprolegniaceae</taxon>
        <taxon>Saprolegnia</taxon>
    </lineage>
</organism>
<evidence type="ECO:0000259" key="2">
    <source>
        <dbReference type="PROSITE" id="PS50119"/>
    </source>
</evidence>
<proteinExistence type="predicted"/>
<evidence type="ECO:0000313" key="4">
    <source>
        <dbReference type="Proteomes" id="UP000030762"/>
    </source>
</evidence>
<keyword evidence="4" id="KW-1185">Reference proteome</keyword>
<dbReference type="OMA" id="AFNARME"/>
<name>T0QC24_SAPDV</name>
<protein>
    <recommendedName>
        <fullName evidence="2">B box-type domain-containing protein</fullName>
    </recommendedName>
</protein>
<evidence type="ECO:0000313" key="3">
    <source>
        <dbReference type="EMBL" id="EQC31100.1"/>
    </source>
</evidence>
<sequence length="241" mass="26501">MGSDATEVCMLCKELQAIVLCNPCDAKLCRPCWAQLHESVAEVRAHTTTPLVYDAQPTADVSEVRETIAFEAFNAANKRTLDAQAEFLKVSESLTPASAGGVVAFNARMESLQTNVNELVVARDELLAGVFARSRELRLRLASVEPAMLLNIAALVANSYKKLKVMASHYEVSEANEEQLQASLHQTRPGTSEYSEVTASMDANLKYKTQLQADRYTECMHLYTYSAALRAKVQHALASLQ</sequence>
<keyword evidence="1" id="KW-0863">Zinc-finger</keyword>
<reference evidence="3 4" key="1">
    <citation type="submission" date="2012-04" db="EMBL/GenBank/DDBJ databases">
        <title>The Genome Sequence of Saprolegnia declina VS20.</title>
        <authorList>
            <consortium name="The Broad Institute Genome Sequencing Platform"/>
            <person name="Russ C."/>
            <person name="Nusbaum C."/>
            <person name="Tyler B."/>
            <person name="van West P."/>
            <person name="Dieguez-Uribeondo J."/>
            <person name="de Bruijn I."/>
            <person name="Tripathy S."/>
            <person name="Jiang R."/>
            <person name="Young S.K."/>
            <person name="Zeng Q."/>
            <person name="Gargeya S."/>
            <person name="Fitzgerald M."/>
            <person name="Haas B."/>
            <person name="Abouelleil A."/>
            <person name="Alvarado L."/>
            <person name="Arachchi H.M."/>
            <person name="Berlin A."/>
            <person name="Chapman S.B."/>
            <person name="Goldberg J."/>
            <person name="Griggs A."/>
            <person name="Gujja S."/>
            <person name="Hansen M."/>
            <person name="Howarth C."/>
            <person name="Imamovic A."/>
            <person name="Larimer J."/>
            <person name="McCowen C."/>
            <person name="Montmayeur A."/>
            <person name="Murphy C."/>
            <person name="Neiman D."/>
            <person name="Pearson M."/>
            <person name="Priest M."/>
            <person name="Roberts A."/>
            <person name="Saif S."/>
            <person name="Shea T."/>
            <person name="Sisk P."/>
            <person name="Sykes S."/>
            <person name="Wortman J."/>
            <person name="Nusbaum C."/>
            <person name="Birren B."/>
        </authorList>
    </citation>
    <scope>NUCLEOTIDE SEQUENCE [LARGE SCALE GENOMIC DNA]</scope>
    <source>
        <strain evidence="3 4">VS20</strain>
    </source>
</reference>
<dbReference type="InParanoid" id="T0QC24"/>
<dbReference type="GeneID" id="19952012"/>
<dbReference type="RefSeq" id="XP_008615539.1">
    <property type="nucleotide sequence ID" value="XM_008617317.1"/>
</dbReference>
<dbReference type="InterPro" id="IPR000315">
    <property type="entry name" value="Znf_B-box"/>
</dbReference>
<dbReference type="AlphaFoldDB" id="T0QC24"/>
<keyword evidence="1" id="KW-0862">Zinc</keyword>
<dbReference type="CDD" id="cd19757">
    <property type="entry name" value="Bbox1"/>
    <property type="match status" value="1"/>
</dbReference>
<dbReference type="EMBL" id="JH767171">
    <property type="protein sequence ID" value="EQC31100.1"/>
    <property type="molecule type" value="Genomic_DNA"/>
</dbReference>
<keyword evidence="1" id="KW-0479">Metal-binding</keyword>
<dbReference type="Proteomes" id="UP000030762">
    <property type="component" value="Unassembled WGS sequence"/>
</dbReference>
<dbReference type="VEuPathDB" id="FungiDB:SDRG_11285"/>
<dbReference type="Pfam" id="PF00643">
    <property type="entry name" value="zf-B_box"/>
    <property type="match status" value="1"/>
</dbReference>
<evidence type="ECO:0000256" key="1">
    <source>
        <dbReference type="PROSITE-ProRule" id="PRU00024"/>
    </source>
</evidence>
<feature type="domain" description="B box-type" evidence="2">
    <location>
        <begin position="4"/>
        <end position="51"/>
    </location>
</feature>
<dbReference type="PROSITE" id="PS50119">
    <property type="entry name" value="ZF_BBOX"/>
    <property type="match status" value="1"/>
</dbReference>
<dbReference type="OrthoDB" id="10329075at2759"/>
<dbReference type="GO" id="GO:0008270">
    <property type="term" value="F:zinc ion binding"/>
    <property type="evidence" value="ECO:0007669"/>
    <property type="project" value="UniProtKB-KW"/>
</dbReference>